<dbReference type="Pfam" id="PF00253">
    <property type="entry name" value="Ribosomal_S14"/>
    <property type="match status" value="1"/>
</dbReference>
<evidence type="ECO:0000256" key="6">
    <source>
        <dbReference type="ARBA" id="ARBA00023274"/>
    </source>
</evidence>
<dbReference type="EMBL" id="JROO01000032">
    <property type="protein sequence ID" value="KIH97758.1"/>
    <property type="molecule type" value="Genomic_DNA"/>
</dbReference>
<comment type="function">
    <text evidence="10">Binds 16S rRNA, required for the assembly of 30S particles and may also be responsible for determining the conformation of the 16S rRNA at the A site.</text>
</comment>
<dbReference type="Gene3D" id="4.10.830.10">
    <property type="entry name" value="30s Ribosomal Protein S14, Chain N"/>
    <property type="match status" value="1"/>
</dbReference>
<feature type="binding site" evidence="10">
    <location>
        <position position="24"/>
    </location>
    <ligand>
        <name>Zn(2+)</name>
        <dbReference type="ChEBI" id="CHEBI:29105"/>
    </ligand>
</feature>
<reference evidence="12" key="1">
    <citation type="journal article" date="2015" name="Chem. Biol.">
        <title>Structure, bioactivity, and resistance mechanism of streptomonomicin, an unusual lasso Peptide from an understudied halophilic actinomycete.</title>
        <authorList>
            <person name="Metelev M."/>
            <person name="Tietz J.I."/>
            <person name="Melby J.O."/>
            <person name="Blair P.M."/>
            <person name="Zhu L."/>
            <person name="Livnat I."/>
            <person name="Severinov K."/>
            <person name="Mitchell D.A."/>
        </authorList>
    </citation>
    <scope>NUCLEOTIDE SEQUENCE [LARGE SCALE GENOMIC DNA]</scope>
    <source>
        <strain evidence="12">YIM 90003</strain>
    </source>
</reference>
<keyword evidence="4 10" id="KW-0694">RNA-binding</keyword>
<evidence type="ECO:0000256" key="10">
    <source>
        <dbReference type="HAMAP-Rule" id="MF_01364"/>
    </source>
</evidence>
<comment type="caution">
    <text evidence="11">The sequence shown here is derived from an EMBL/GenBank/DDBJ whole genome shotgun (WGS) entry which is preliminary data.</text>
</comment>
<dbReference type="FunFam" id="4.10.830.10:FF:000001">
    <property type="entry name" value="30S ribosomal protein S14 type Z"/>
    <property type="match status" value="1"/>
</dbReference>
<dbReference type="GO" id="GO:0015935">
    <property type="term" value="C:small ribosomal subunit"/>
    <property type="evidence" value="ECO:0007669"/>
    <property type="project" value="TreeGrafter"/>
</dbReference>
<dbReference type="InterPro" id="IPR001209">
    <property type="entry name" value="Ribosomal_uS14"/>
</dbReference>
<dbReference type="HAMAP" id="MF_01364_B">
    <property type="entry name" value="Ribosomal_uS14_2_B"/>
    <property type="match status" value="1"/>
</dbReference>
<dbReference type="GO" id="GO:0005737">
    <property type="term" value="C:cytoplasm"/>
    <property type="evidence" value="ECO:0007669"/>
    <property type="project" value="UniProtKB-ARBA"/>
</dbReference>
<dbReference type="GO" id="GO:0006412">
    <property type="term" value="P:translation"/>
    <property type="evidence" value="ECO:0007669"/>
    <property type="project" value="UniProtKB-UniRule"/>
</dbReference>
<name>A0A0C2G374_9ACTN</name>
<dbReference type="GO" id="GO:0008270">
    <property type="term" value="F:zinc ion binding"/>
    <property type="evidence" value="ECO:0007669"/>
    <property type="project" value="UniProtKB-UniRule"/>
</dbReference>
<dbReference type="InterPro" id="IPR043140">
    <property type="entry name" value="Ribosomal_uS14_sf"/>
</dbReference>
<evidence type="ECO:0000256" key="5">
    <source>
        <dbReference type="ARBA" id="ARBA00022980"/>
    </source>
</evidence>
<protein>
    <recommendedName>
        <fullName evidence="7 10">Small ribosomal subunit protein uS14</fullName>
    </recommendedName>
</protein>
<keyword evidence="1 10" id="KW-0479">Metal-binding</keyword>
<dbReference type="PANTHER" id="PTHR19836:SF19">
    <property type="entry name" value="SMALL RIBOSOMAL SUBUNIT PROTEIN US14M"/>
    <property type="match status" value="1"/>
</dbReference>
<dbReference type="PANTHER" id="PTHR19836">
    <property type="entry name" value="30S RIBOSOMAL PROTEIN S14"/>
    <property type="match status" value="1"/>
</dbReference>
<keyword evidence="5 10" id="KW-0689">Ribosomal protein</keyword>
<keyword evidence="6 10" id="KW-0687">Ribonucleoprotein</keyword>
<evidence type="ECO:0000256" key="9">
    <source>
        <dbReference type="ARBA" id="ARBA00060857"/>
    </source>
</evidence>
<evidence type="ECO:0000313" key="11">
    <source>
        <dbReference type="EMBL" id="KIH97758.1"/>
    </source>
</evidence>
<dbReference type="AlphaFoldDB" id="A0A0C2G374"/>
<dbReference type="InterPro" id="IPR023053">
    <property type="entry name" value="Ribosomal_uS14_bact"/>
</dbReference>
<proteinExistence type="inferred from homology"/>
<dbReference type="RefSeq" id="WP_040274914.1">
    <property type="nucleotide sequence ID" value="NZ_JROO01000032.1"/>
</dbReference>
<dbReference type="NCBIfam" id="NF005974">
    <property type="entry name" value="PRK08061.1"/>
    <property type="match status" value="1"/>
</dbReference>
<dbReference type="Proteomes" id="UP000031675">
    <property type="component" value="Unassembled WGS sequence"/>
</dbReference>
<dbReference type="STRING" id="183763.LP52_17015"/>
<evidence type="ECO:0000256" key="2">
    <source>
        <dbReference type="ARBA" id="ARBA00022730"/>
    </source>
</evidence>
<evidence type="ECO:0000256" key="4">
    <source>
        <dbReference type="ARBA" id="ARBA00022884"/>
    </source>
</evidence>
<organism evidence="11 12">
    <name type="scientific">Streptomonospora alba</name>
    <dbReference type="NCBI Taxonomy" id="183763"/>
    <lineage>
        <taxon>Bacteria</taxon>
        <taxon>Bacillati</taxon>
        <taxon>Actinomycetota</taxon>
        <taxon>Actinomycetes</taxon>
        <taxon>Streptosporangiales</taxon>
        <taxon>Nocardiopsidaceae</taxon>
        <taxon>Streptomonospora</taxon>
    </lineage>
</organism>
<dbReference type="GO" id="GO:0003735">
    <property type="term" value="F:structural constituent of ribosome"/>
    <property type="evidence" value="ECO:0007669"/>
    <property type="project" value="InterPro"/>
</dbReference>
<evidence type="ECO:0000256" key="7">
    <source>
        <dbReference type="ARBA" id="ARBA00035167"/>
    </source>
</evidence>
<dbReference type="SUPFAM" id="SSF57716">
    <property type="entry name" value="Glucocorticoid receptor-like (DNA-binding domain)"/>
    <property type="match status" value="1"/>
</dbReference>
<comment type="cofactor">
    <cofactor evidence="10">
        <name>Zn(2+)</name>
        <dbReference type="ChEBI" id="CHEBI:29105"/>
    </cofactor>
    <text evidence="10">Binds 1 zinc ion per subunit.</text>
</comment>
<comment type="subunit">
    <text evidence="8 10">Part of the 30S ribosomal subunit. Contacts proteins S3 and S10.</text>
</comment>
<evidence type="ECO:0000256" key="3">
    <source>
        <dbReference type="ARBA" id="ARBA00022833"/>
    </source>
</evidence>
<feature type="binding site" evidence="10">
    <location>
        <position position="43"/>
    </location>
    <ligand>
        <name>Zn(2+)</name>
        <dbReference type="ChEBI" id="CHEBI:29105"/>
    </ligand>
</feature>
<dbReference type="PROSITE" id="PS00527">
    <property type="entry name" value="RIBOSOMAL_S14"/>
    <property type="match status" value="1"/>
</dbReference>
<evidence type="ECO:0000256" key="8">
    <source>
        <dbReference type="ARBA" id="ARBA00047110"/>
    </source>
</evidence>
<sequence length="61" mass="7003">MAKKALIAKANRKQKFSVRAYTRCSRCGRARAVFRKFGLCRICFREMAHRGELPGIAKASW</sequence>
<keyword evidence="12" id="KW-1185">Reference proteome</keyword>
<dbReference type="GO" id="GO:0019843">
    <property type="term" value="F:rRNA binding"/>
    <property type="evidence" value="ECO:0007669"/>
    <property type="project" value="UniProtKB-UniRule"/>
</dbReference>
<gene>
    <name evidence="10 11" type="primary">rpsN</name>
    <name evidence="10" type="synonym">rpsZ</name>
    <name evidence="11" type="ORF">LP52_17015</name>
</gene>
<keyword evidence="3 10" id="KW-0862">Zinc</keyword>
<feature type="binding site" evidence="10">
    <location>
        <position position="27"/>
    </location>
    <ligand>
        <name>Zn(2+)</name>
        <dbReference type="ChEBI" id="CHEBI:29105"/>
    </ligand>
</feature>
<evidence type="ECO:0000256" key="1">
    <source>
        <dbReference type="ARBA" id="ARBA00022723"/>
    </source>
</evidence>
<comment type="similarity">
    <text evidence="9 10">Belongs to the universal ribosomal protein uS14 family. Zinc-binding uS14 subfamily.</text>
</comment>
<dbReference type="OrthoDB" id="9810484at2"/>
<accession>A0A0C2G374</accession>
<keyword evidence="2 10" id="KW-0699">rRNA-binding</keyword>
<dbReference type="InterPro" id="IPR018271">
    <property type="entry name" value="Ribosomal_uS14_CS"/>
</dbReference>
<feature type="binding site" evidence="10">
    <location>
        <position position="40"/>
    </location>
    <ligand>
        <name>Zn(2+)</name>
        <dbReference type="ChEBI" id="CHEBI:29105"/>
    </ligand>
</feature>
<evidence type="ECO:0000313" key="12">
    <source>
        <dbReference type="Proteomes" id="UP000031675"/>
    </source>
</evidence>